<evidence type="ECO:0008006" key="3">
    <source>
        <dbReference type="Google" id="ProtNLM"/>
    </source>
</evidence>
<reference evidence="1 2" key="1">
    <citation type="submission" date="2017-08" db="EMBL/GenBank/DDBJ databases">
        <title>Complete genome sequence of Mucilaginibacter sp. strain BJC16-A31.</title>
        <authorList>
            <consortium name="Henan University of Science and Technology"/>
            <person name="You X."/>
        </authorList>
    </citation>
    <scope>NUCLEOTIDE SEQUENCE [LARGE SCALE GENOMIC DNA]</scope>
    <source>
        <strain evidence="1 2">BJC16-A31</strain>
    </source>
</reference>
<sequence>MKSINVKQITNLHNDALRGLDFYAQELTILQERLEEIAADNTGKEVLEKVEHFQNQFIIHRQQIDDLRHYLHANLKTIEVQITENTGFVTESSLDKNKNLYEQYVTEENIFNEMHHEFNRFAAEWM</sequence>
<dbReference type="Proteomes" id="UP000215002">
    <property type="component" value="Chromosome"/>
</dbReference>
<evidence type="ECO:0000313" key="2">
    <source>
        <dbReference type="Proteomes" id="UP000215002"/>
    </source>
</evidence>
<evidence type="ECO:0000313" key="1">
    <source>
        <dbReference type="EMBL" id="ASU34767.1"/>
    </source>
</evidence>
<organism evidence="1 2">
    <name type="scientific">Mucilaginibacter xinganensis</name>
    <dbReference type="NCBI Taxonomy" id="1234841"/>
    <lineage>
        <taxon>Bacteria</taxon>
        <taxon>Pseudomonadati</taxon>
        <taxon>Bacteroidota</taxon>
        <taxon>Sphingobacteriia</taxon>
        <taxon>Sphingobacteriales</taxon>
        <taxon>Sphingobacteriaceae</taxon>
        <taxon>Mucilaginibacter</taxon>
    </lineage>
</organism>
<gene>
    <name evidence="1" type="ORF">MuYL_2880</name>
</gene>
<dbReference type="KEGG" id="muc:MuYL_2880"/>
<protein>
    <recommendedName>
        <fullName evidence="3">DUF2383 domain-containing protein</fullName>
    </recommendedName>
</protein>
<dbReference type="AlphaFoldDB" id="A0A223NY22"/>
<keyword evidence="2" id="KW-1185">Reference proteome</keyword>
<dbReference type="EMBL" id="CP022743">
    <property type="protein sequence ID" value="ASU34767.1"/>
    <property type="molecule type" value="Genomic_DNA"/>
</dbReference>
<proteinExistence type="predicted"/>
<accession>A0A223NY22</accession>
<name>A0A223NY22_9SPHI</name>
<dbReference type="OrthoDB" id="680366at2"/>
<dbReference type="RefSeq" id="WP_094571076.1">
    <property type="nucleotide sequence ID" value="NZ_CP022743.1"/>
</dbReference>